<dbReference type="InterPro" id="IPR058486">
    <property type="entry name" value="DUF8173"/>
</dbReference>
<evidence type="ECO:0000256" key="1">
    <source>
        <dbReference type="SAM" id="Phobius"/>
    </source>
</evidence>
<organism evidence="4 5">
    <name type="scientific">Actibacterium naphthalenivorans</name>
    <dbReference type="NCBI Taxonomy" id="1614693"/>
    <lineage>
        <taxon>Bacteria</taxon>
        <taxon>Pseudomonadati</taxon>
        <taxon>Pseudomonadota</taxon>
        <taxon>Alphaproteobacteria</taxon>
        <taxon>Rhodobacterales</taxon>
        <taxon>Roseobacteraceae</taxon>
        <taxon>Actibacterium</taxon>
    </lineage>
</organism>
<keyword evidence="1" id="KW-0812">Transmembrane</keyword>
<accession>A0A840CCJ3</accession>
<dbReference type="EMBL" id="JACIEQ010000001">
    <property type="protein sequence ID" value="MBB4021039.1"/>
    <property type="molecule type" value="Genomic_DNA"/>
</dbReference>
<keyword evidence="2" id="KW-0732">Signal</keyword>
<feature type="chain" id="PRO_5032277075" evidence="2">
    <location>
        <begin position="20"/>
        <end position="370"/>
    </location>
</feature>
<evidence type="ECO:0000313" key="5">
    <source>
        <dbReference type="Proteomes" id="UP000585681"/>
    </source>
</evidence>
<dbReference type="RefSeq" id="WP_054537972.1">
    <property type="nucleotide sequence ID" value="NZ_JACIEQ010000001.1"/>
</dbReference>
<reference evidence="4" key="1">
    <citation type="submission" date="2020-08" db="EMBL/GenBank/DDBJ databases">
        <title>Genomic Encyclopedia of Type Strains, Phase IV (KMG-IV): sequencing the most valuable type-strain genomes for metagenomic binning, comparative biology and taxonomic classification.</title>
        <authorList>
            <person name="Goeker M."/>
        </authorList>
    </citation>
    <scope>NUCLEOTIDE SEQUENCE [LARGE SCALE GENOMIC DNA]</scope>
    <source>
        <strain evidence="4">DSM 105040</strain>
    </source>
</reference>
<feature type="transmembrane region" description="Helical" evidence="1">
    <location>
        <begin position="206"/>
        <end position="231"/>
    </location>
</feature>
<dbReference type="Pfam" id="PF26514">
    <property type="entry name" value="DUF8173"/>
    <property type="match status" value="1"/>
</dbReference>
<feature type="transmembrane region" description="Helical" evidence="1">
    <location>
        <begin position="251"/>
        <end position="276"/>
    </location>
</feature>
<proteinExistence type="predicted"/>
<protein>
    <submittedName>
        <fullName evidence="4">Cytoskeletal protein CcmA (Bactofilin family)</fullName>
    </submittedName>
</protein>
<evidence type="ECO:0000313" key="4">
    <source>
        <dbReference type="EMBL" id="MBB4021039.1"/>
    </source>
</evidence>
<feature type="signal peptide" evidence="2">
    <location>
        <begin position="1"/>
        <end position="19"/>
    </location>
</feature>
<feature type="transmembrane region" description="Helical" evidence="1">
    <location>
        <begin position="319"/>
        <end position="335"/>
    </location>
</feature>
<feature type="domain" description="DUF8173" evidence="3">
    <location>
        <begin position="211"/>
        <end position="355"/>
    </location>
</feature>
<feature type="transmembrane region" description="Helical" evidence="1">
    <location>
        <begin position="282"/>
        <end position="307"/>
    </location>
</feature>
<dbReference type="AlphaFoldDB" id="A0A840CCJ3"/>
<evidence type="ECO:0000256" key="2">
    <source>
        <dbReference type="SAM" id="SignalP"/>
    </source>
</evidence>
<dbReference type="Proteomes" id="UP000585681">
    <property type="component" value="Unassembled WGS sequence"/>
</dbReference>
<keyword evidence="1" id="KW-1133">Transmembrane helix</keyword>
<gene>
    <name evidence="4" type="ORF">GGR17_000830</name>
</gene>
<sequence length="370" mass="38078">MRQFLMAFGLVVLGTSALAEEAALVNVSGDVFMAGSSVQSESGADDLFLVGQTVRAAGEATGSAHLAGRRVDLSGAVGGDLYALGMDVTVTGDVAGDATLSGYDISVGRVGGDLRATGSQVTVGGPVGGYAFLAAEELRVDGVIEGDVHLSARQLEFGPDARIGGQLVLYEETPGKLEVPASVIAGERIERRDIESRDRHMRPFGWAGYIGSFLSAVIVIAALAALIAALVPQQLAAMRRRILDAPFRTLWLGFLTQSAVIGSAVLFAMTLVGVFLSPAALLVAAIGGFAGYVVGIYAFGVGLLLAWGRDEPASIGQRALAAGFGALVAGVIGLIPVLGWIFLLAVSLAGVGAITTWIFRPQFFGALPSE</sequence>
<evidence type="ECO:0000259" key="3">
    <source>
        <dbReference type="Pfam" id="PF26514"/>
    </source>
</evidence>
<keyword evidence="1" id="KW-0472">Membrane</keyword>
<comment type="caution">
    <text evidence="4">The sequence shown here is derived from an EMBL/GenBank/DDBJ whole genome shotgun (WGS) entry which is preliminary data.</text>
</comment>
<name>A0A840CCJ3_9RHOB</name>
<keyword evidence="5" id="KW-1185">Reference proteome</keyword>